<dbReference type="Pfam" id="PF01674">
    <property type="entry name" value="Lipase_2"/>
    <property type="match status" value="1"/>
</dbReference>
<dbReference type="GO" id="GO:0016298">
    <property type="term" value="F:lipase activity"/>
    <property type="evidence" value="ECO:0007669"/>
    <property type="project" value="TreeGrafter"/>
</dbReference>
<evidence type="ECO:0000313" key="2">
    <source>
        <dbReference type="Proteomes" id="UP000031036"/>
    </source>
</evidence>
<gene>
    <name evidence="1" type="ORF">Tcan_17434</name>
</gene>
<accession>A0A0B2V0R8</accession>
<organism evidence="1 2">
    <name type="scientific">Toxocara canis</name>
    <name type="common">Canine roundworm</name>
    <dbReference type="NCBI Taxonomy" id="6265"/>
    <lineage>
        <taxon>Eukaryota</taxon>
        <taxon>Metazoa</taxon>
        <taxon>Ecdysozoa</taxon>
        <taxon>Nematoda</taxon>
        <taxon>Chromadorea</taxon>
        <taxon>Rhabditida</taxon>
        <taxon>Spirurina</taxon>
        <taxon>Ascaridomorpha</taxon>
        <taxon>Ascaridoidea</taxon>
        <taxon>Toxocaridae</taxon>
        <taxon>Toxocara</taxon>
    </lineage>
</organism>
<dbReference type="PANTHER" id="PTHR32015">
    <property type="entry name" value="FASTING INDUCED LIPASE"/>
    <property type="match status" value="1"/>
</dbReference>
<dbReference type="OrthoDB" id="5773018at2759"/>
<dbReference type="InterPro" id="IPR029058">
    <property type="entry name" value="AB_hydrolase_fold"/>
</dbReference>
<dbReference type="PANTHER" id="PTHR32015:SF11">
    <property type="entry name" value="LIPASE"/>
    <property type="match status" value="1"/>
</dbReference>
<name>A0A0B2V0R8_TOXCA</name>
<dbReference type="SUPFAM" id="SSF53474">
    <property type="entry name" value="alpha/beta-Hydrolases"/>
    <property type="match status" value="1"/>
</dbReference>
<dbReference type="GO" id="GO:0016042">
    <property type="term" value="P:lipid catabolic process"/>
    <property type="evidence" value="ECO:0007669"/>
    <property type="project" value="InterPro"/>
</dbReference>
<reference evidence="1 2" key="1">
    <citation type="submission" date="2014-11" db="EMBL/GenBank/DDBJ databases">
        <title>Genetic blueprint of the zoonotic pathogen Toxocara canis.</title>
        <authorList>
            <person name="Zhu X.-Q."/>
            <person name="Korhonen P.K."/>
            <person name="Cai H."/>
            <person name="Young N.D."/>
            <person name="Nejsum P."/>
            <person name="von Samson-Himmelstjerna G."/>
            <person name="Boag P.R."/>
            <person name="Tan P."/>
            <person name="Li Q."/>
            <person name="Min J."/>
            <person name="Yang Y."/>
            <person name="Wang X."/>
            <person name="Fang X."/>
            <person name="Hall R.S."/>
            <person name="Hofmann A."/>
            <person name="Sternberg P.W."/>
            <person name="Jex A.R."/>
            <person name="Gasser R.B."/>
        </authorList>
    </citation>
    <scope>NUCLEOTIDE SEQUENCE [LARGE SCALE GENOMIC DNA]</scope>
    <source>
        <strain evidence="1">PN_DK_2014</strain>
    </source>
</reference>
<dbReference type="AlphaFoldDB" id="A0A0B2V0R8"/>
<protein>
    <submittedName>
        <fullName evidence="1">Uncharacterized protein</fullName>
    </submittedName>
</protein>
<comment type="caution">
    <text evidence="1">The sequence shown here is derived from an EMBL/GenBank/DDBJ whole genome shotgun (WGS) entry which is preliminary data.</text>
</comment>
<dbReference type="InterPro" id="IPR002918">
    <property type="entry name" value="Lipase_EstA/Esterase_EstB"/>
</dbReference>
<sequence length="363" mass="40093">MIADKEDGRRTPPTVGGADCRRRGSIIRLVTTPDPVVLRTWATVLCVCVAVSAQPRSRPQGPLTTDFLEWLIANGYESENFDRPDVGPNGSFGGRTRKNEPIIHQPVIFVHGNADSALYTQTPIATGWSRSIQYFLEQNYTSAELYATTWGDAWAVGGNLMDAYNTMHTCSTLLYLRKFVGAVVQYTRARKIDVIAHSLAVPLMRKVLKGGSLIATDGNCTLGPPLTEYVDTFLGIAGANYGLCVCQLAQTVPAWCNALDGLYPGYTCEDQVVCGYPDGECKQKNYSAFLEALNNDPNREADHVYAMWSDADETLLFRGMTWGKPTSRIPGMNGRWISDRNGHVAMKDLTELRQYEAVVHHSI</sequence>
<dbReference type="Gene3D" id="3.40.50.1820">
    <property type="entry name" value="alpha/beta hydrolase"/>
    <property type="match status" value="1"/>
</dbReference>
<keyword evidence="2" id="KW-1185">Reference proteome</keyword>
<proteinExistence type="predicted"/>
<dbReference type="OMA" id="EPVIFIH"/>
<dbReference type="EMBL" id="JPKZ01002802">
    <property type="protein sequence ID" value="KHN74982.1"/>
    <property type="molecule type" value="Genomic_DNA"/>
</dbReference>
<evidence type="ECO:0000313" key="1">
    <source>
        <dbReference type="EMBL" id="KHN74982.1"/>
    </source>
</evidence>
<dbReference type="Proteomes" id="UP000031036">
    <property type="component" value="Unassembled WGS sequence"/>
</dbReference>